<comment type="cofactor">
    <cofactor evidence="9">
        <name>Zn(2+)</name>
        <dbReference type="ChEBI" id="CHEBI:29105"/>
    </cofactor>
    <text evidence="9">Binds 3 Zn(2+) ions.</text>
</comment>
<comment type="function">
    <text evidence="9">Endonuclease IV plays a role in DNA repair. It cleaves phosphodiester bonds at apurinic or apyrimidinic (AP) sites, generating a 3'-hydroxyl group and a 5'-terminal sugar phosphate.</text>
</comment>
<dbReference type="InterPro" id="IPR013022">
    <property type="entry name" value="Xyl_isomerase-like_TIM-brl"/>
</dbReference>
<evidence type="ECO:0000259" key="10">
    <source>
        <dbReference type="Pfam" id="PF01261"/>
    </source>
</evidence>
<evidence type="ECO:0000256" key="2">
    <source>
        <dbReference type="ARBA" id="ARBA00022722"/>
    </source>
</evidence>
<dbReference type="PANTHER" id="PTHR21445:SF0">
    <property type="entry name" value="APURINIC-APYRIMIDINIC ENDONUCLEASE"/>
    <property type="match status" value="1"/>
</dbReference>
<dbReference type="NCBIfam" id="TIGR00587">
    <property type="entry name" value="nfo"/>
    <property type="match status" value="1"/>
</dbReference>
<dbReference type="GO" id="GO:0003906">
    <property type="term" value="F:DNA-(apurinic or apyrimidinic site) endonuclease activity"/>
    <property type="evidence" value="ECO:0007669"/>
    <property type="project" value="TreeGrafter"/>
</dbReference>
<dbReference type="PROSITE" id="PS00730">
    <property type="entry name" value="AP_NUCLEASE_F2_2"/>
    <property type="match status" value="1"/>
</dbReference>
<dbReference type="PANTHER" id="PTHR21445">
    <property type="entry name" value="ENDONUCLEASE IV ENDODEOXYRIBONUCLEASE IV"/>
    <property type="match status" value="1"/>
</dbReference>
<evidence type="ECO:0000256" key="1">
    <source>
        <dbReference type="ARBA" id="ARBA00005340"/>
    </source>
</evidence>
<feature type="binding site" evidence="9">
    <location>
        <position position="182"/>
    </location>
    <ligand>
        <name>Zn(2+)</name>
        <dbReference type="ChEBI" id="CHEBI:29105"/>
        <label>3</label>
    </ligand>
</feature>
<evidence type="ECO:0000313" key="12">
    <source>
        <dbReference type="Proteomes" id="UP000298782"/>
    </source>
</evidence>
<dbReference type="GO" id="GO:0008833">
    <property type="term" value="F:deoxyribonuclease IV (phage-T4-induced) activity"/>
    <property type="evidence" value="ECO:0007669"/>
    <property type="project" value="UniProtKB-UniRule"/>
</dbReference>
<gene>
    <name evidence="9" type="primary">nfo</name>
    <name evidence="11" type="ORF">D9V80_00565</name>
</gene>
<keyword evidence="4 9" id="KW-0255">Endonuclease</keyword>
<dbReference type="PROSITE" id="PS51432">
    <property type="entry name" value="AP_NUCLEASE_F2_4"/>
    <property type="match status" value="1"/>
</dbReference>
<evidence type="ECO:0000256" key="5">
    <source>
        <dbReference type="ARBA" id="ARBA00022763"/>
    </source>
</evidence>
<comment type="catalytic activity">
    <reaction evidence="9">
        <text>Endonucleolytic cleavage to 5'-phosphooligonucleotide end-products.</text>
        <dbReference type="EC" id="3.1.21.2"/>
    </reaction>
</comment>
<dbReference type="GO" id="GO:0003677">
    <property type="term" value="F:DNA binding"/>
    <property type="evidence" value="ECO:0007669"/>
    <property type="project" value="InterPro"/>
</dbReference>
<dbReference type="GO" id="GO:0008270">
    <property type="term" value="F:zinc ion binding"/>
    <property type="evidence" value="ECO:0007669"/>
    <property type="project" value="UniProtKB-UniRule"/>
</dbReference>
<evidence type="ECO:0000256" key="8">
    <source>
        <dbReference type="ARBA" id="ARBA00023204"/>
    </source>
</evidence>
<dbReference type="EC" id="3.1.21.2" evidence="9"/>
<feature type="binding site" evidence="9">
    <location>
        <position position="109"/>
    </location>
    <ligand>
        <name>Zn(2+)</name>
        <dbReference type="ChEBI" id="CHEBI:29105"/>
        <label>1</label>
    </ligand>
</feature>
<feature type="domain" description="Xylose isomerase-like TIM barrel" evidence="10">
    <location>
        <begin position="20"/>
        <end position="277"/>
    </location>
</feature>
<keyword evidence="12" id="KW-1185">Reference proteome</keyword>
<dbReference type="CDD" id="cd00019">
    <property type="entry name" value="AP2Ec"/>
    <property type="match status" value="1"/>
</dbReference>
<keyword evidence="5 9" id="KW-0227">DNA damage</keyword>
<reference evidence="11 12" key="2">
    <citation type="submission" date="2019-05" db="EMBL/GenBank/DDBJ databases">
        <title>Genome evolution of the obligate endosymbiont Buchnera aphidicola.</title>
        <authorList>
            <person name="Moran N.A."/>
        </authorList>
    </citation>
    <scope>NUCLEOTIDE SEQUENCE [LARGE SCALE GENOMIC DNA]</scope>
    <source>
        <strain evidence="11 12">Tca</strain>
    </source>
</reference>
<dbReference type="GO" id="GO:0008081">
    <property type="term" value="F:phosphoric diester hydrolase activity"/>
    <property type="evidence" value="ECO:0007669"/>
    <property type="project" value="TreeGrafter"/>
</dbReference>
<protein>
    <recommendedName>
        <fullName evidence="9">Probable endonuclease 4</fullName>
        <ecNumber evidence="9">3.1.21.2</ecNumber>
    </recommendedName>
    <alternativeName>
        <fullName evidence="9">Endodeoxyribonuclease IV</fullName>
    </alternativeName>
    <alternativeName>
        <fullName evidence="9">Endonuclease IV</fullName>
    </alternativeName>
</protein>
<keyword evidence="6 9" id="KW-0378">Hydrolase</keyword>
<evidence type="ECO:0000256" key="4">
    <source>
        <dbReference type="ARBA" id="ARBA00022759"/>
    </source>
</evidence>
<accession>A0A4D6YJJ6</accession>
<evidence type="ECO:0000313" key="11">
    <source>
        <dbReference type="EMBL" id="QCI26661.1"/>
    </source>
</evidence>
<dbReference type="SUPFAM" id="SSF51658">
    <property type="entry name" value="Xylose isomerase-like"/>
    <property type="match status" value="1"/>
</dbReference>
<dbReference type="InterPro" id="IPR018246">
    <property type="entry name" value="AP_endonuc_F2_Zn_BS"/>
</dbReference>
<dbReference type="RefSeq" id="WP_158353200.1">
    <property type="nucleotide sequence ID" value="NZ_CP034852.1"/>
</dbReference>
<evidence type="ECO:0000256" key="9">
    <source>
        <dbReference type="HAMAP-Rule" id="MF_00152"/>
    </source>
</evidence>
<keyword evidence="3 9" id="KW-0479">Metal-binding</keyword>
<organism evidence="11 12">
    <name type="scientific">Buchnera aphidicola</name>
    <name type="common">Thelaxes californica</name>
    <dbReference type="NCBI Taxonomy" id="1315998"/>
    <lineage>
        <taxon>Bacteria</taxon>
        <taxon>Pseudomonadati</taxon>
        <taxon>Pseudomonadota</taxon>
        <taxon>Gammaproteobacteria</taxon>
        <taxon>Enterobacterales</taxon>
        <taxon>Erwiniaceae</taxon>
        <taxon>Buchnera</taxon>
    </lineage>
</organism>
<evidence type="ECO:0000256" key="7">
    <source>
        <dbReference type="ARBA" id="ARBA00022833"/>
    </source>
</evidence>
<dbReference type="EMBL" id="CP034852">
    <property type="protein sequence ID" value="QCI26661.1"/>
    <property type="molecule type" value="Genomic_DNA"/>
</dbReference>
<keyword evidence="8 9" id="KW-0234">DNA repair</keyword>
<keyword evidence="2 9" id="KW-0540">Nuclease</keyword>
<reference evidence="11 12" key="1">
    <citation type="submission" date="2018-12" db="EMBL/GenBank/DDBJ databases">
        <authorList>
            <person name="Chong R.A."/>
        </authorList>
    </citation>
    <scope>NUCLEOTIDE SEQUENCE [LARGE SCALE GENOMIC DNA]</scope>
    <source>
        <strain evidence="11 12">Tca</strain>
    </source>
</reference>
<evidence type="ECO:0000256" key="3">
    <source>
        <dbReference type="ARBA" id="ARBA00022723"/>
    </source>
</evidence>
<feature type="binding site" evidence="9">
    <location>
        <position position="261"/>
    </location>
    <ligand>
        <name>Zn(2+)</name>
        <dbReference type="ChEBI" id="CHEBI:29105"/>
        <label>2</label>
    </ligand>
</feature>
<feature type="binding site" evidence="9">
    <location>
        <position position="145"/>
    </location>
    <ligand>
        <name>Zn(2+)</name>
        <dbReference type="ChEBI" id="CHEBI:29105"/>
        <label>1</label>
    </ligand>
</feature>
<dbReference type="InterPro" id="IPR001719">
    <property type="entry name" value="AP_endonuc_2"/>
</dbReference>
<dbReference type="NCBIfam" id="NF002199">
    <property type="entry name" value="PRK01060.1-4"/>
    <property type="match status" value="1"/>
</dbReference>
<dbReference type="Pfam" id="PF01261">
    <property type="entry name" value="AP_endonuc_2"/>
    <property type="match status" value="1"/>
</dbReference>
<dbReference type="GO" id="GO:0006284">
    <property type="term" value="P:base-excision repair"/>
    <property type="evidence" value="ECO:0007669"/>
    <property type="project" value="TreeGrafter"/>
</dbReference>
<evidence type="ECO:0000256" key="6">
    <source>
        <dbReference type="ARBA" id="ARBA00022801"/>
    </source>
</evidence>
<dbReference type="InterPro" id="IPR036237">
    <property type="entry name" value="Xyl_isomerase-like_sf"/>
</dbReference>
<feature type="binding site" evidence="9">
    <location>
        <position position="145"/>
    </location>
    <ligand>
        <name>Zn(2+)</name>
        <dbReference type="ChEBI" id="CHEBI:29105"/>
        <label>2</label>
    </ligand>
</feature>
<feature type="binding site" evidence="9">
    <location>
        <position position="69"/>
    </location>
    <ligand>
        <name>Zn(2+)</name>
        <dbReference type="ChEBI" id="CHEBI:29105"/>
        <label>1</label>
    </ligand>
</feature>
<dbReference type="Gene3D" id="3.20.20.150">
    <property type="entry name" value="Divalent-metal-dependent TIM barrel enzymes"/>
    <property type="match status" value="1"/>
</dbReference>
<dbReference type="AlphaFoldDB" id="A0A4D6YJJ6"/>
<feature type="binding site" evidence="9">
    <location>
        <position position="231"/>
    </location>
    <ligand>
        <name>Zn(2+)</name>
        <dbReference type="ChEBI" id="CHEBI:29105"/>
        <label>3</label>
    </ligand>
</feature>
<dbReference type="FunFam" id="3.20.20.150:FF:000001">
    <property type="entry name" value="Probable endonuclease 4"/>
    <property type="match status" value="1"/>
</dbReference>
<dbReference type="Proteomes" id="UP000298782">
    <property type="component" value="Chromosome"/>
</dbReference>
<feature type="binding site" evidence="9">
    <location>
        <position position="229"/>
    </location>
    <ligand>
        <name>Zn(2+)</name>
        <dbReference type="ChEBI" id="CHEBI:29105"/>
        <label>3</label>
    </ligand>
</feature>
<feature type="binding site" evidence="9">
    <location>
        <position position="216"/>
    </location>
    <ligand>
        <name>Zn(2+)</name>
        <dbReference type="ChEBI" id="CHEBI:29105"/>
        <label>2</label>
    </ligand>
</feature>
<dbReference type="PROSITE" id="PS00729">
    <property type="entry name" value="AP_NUCLEASE_F2_1"/>
    <property type="match status" value="1"/>
</dbReference>
<dbReference type="SMART" id="SM00518">
    <property type="entry name" value="AP2Ec"/>
    <property type="match status" value="1"/>
</dbReference>
<sequence length="279" mass="31892">MRYLGFHVSAVGGPLKALKRAYQLKSTAFSFFTKNQRKWKSKKLSENSIISFKKACKKYAYNNNQILPHSSYLINLGHPKKLFLEKSRQSFIDELNRCLQLGLLYLNVHPGNHLKKVSEEKCLEIISKSINISCETVKNIIVVIENTAGQGSSVGYNFSHLSNIISNIKDKNRVGVCLDTCHLFASGYDLSSEYSCDKVLEDFDQIVGIKYLKGIHLNDAKSLFNSRVDRHHSLGYGNIGVSLFKWVMNNKNFFHIPIIIESINSNLWEKEIKWLRSLI</sequence>
<keyword evidence="7 9" id="KW-0862">Zinc</keyword>
<feature type="binding site" evidence="9">
    <location>
        <position position="179"/>
    </location>
    <ligand>
        <name>Zn(2+)</name>
        <dbReference type="ChEBI" id="CHEBI:29105"/>
        <label>2</label>
    </ligand>
</feature>
<comment type="similarity">
    <text evidence="1 9">Belongs to the AP endonuclease 2 family.</text>
</comment>
<dbReference type="OrthoDB" id="9805666at2"/>
<dbReference type="PROSITE" id="PS00731">
    <property type="entry name" value="AP_NUCLEASE_F2_3"/>
    <property type="match status" value="1"/>
</dbReference>
<proteinExistence type="inferred from homology"/>
<name>A0A4D6YJJ6_9GAMM</name>
<dbReference type="HAMAP" id="MF_00152">
    <property type="entry name" value="Nfo"/>
    <property type="match status" value="1"/>
</dbReference>